<gene>
    <name evidence="2" type="ORF">MNB_SM-4-1217</name>
</gene>
<feature type="region of interest" description="Disordered" evidence="1">
    <location>
        <begin position="1"/>
        <end position="34"/>
    </location>
</feature>
<protein>
    <submittedName>
        <fullName evidence="2">Uncharacterized protein</fullName>
    </submittedName>
</protein>
<dbReference type="EMBL" id="FPHF01000092">
    <property type="protein sequence ID" value="SFV66574.1"/>
    <property type="molecule type" value="Genomic_DNA"/>
</dbReference>
<name>A0A1W1CLC1_9ZZZZ</name>
<sequence>MQVAQYTFQSPSTSQVQVGRLDPSSVKEDQTLSSSVTNPALAEAQSFTATQVQEVKPTVTVNSIDVYA</sequence>
<organism evidence="2">
    <name type="scientific">hydrothermal vent metagenome</name>
    <dbReference type="NCBI Taxonomy" id="652676"/>
    <lineage>
        <taxon>unclassified sequences</taxon>
        <taxon>metagenomes</taxon>
        <taxon>ecological metagenomes</taxon>
    </lineage>
</organism>
<evidence type="ECO:0000256" key="1">
    <source>
        <dbReference type="SAM" id="MobiDB-lite"/>
    </source>
</evidence>
<dbReference type="AlphaFoldDB" id="A0A1W1CLC1"/>
<proteinExistence type="predicted"/>
<accession>A0A1W1CLC1</accession>
<feature type="compositionally biased region" description="Polar residues" evidence="1">
    <location>
        <begin position="1"/>
        <end position="17"/>
    </location>
</feature>
<evidence type="ECO:0000313" key="2">
    <source>
        <dbReference type="EMBL" id="SFV66574.1"/>
    </source>
</evidence>
<reference evidence="2" key="1">
    <citation type="submission" date="2016-10" db="EMBL/GenBank/DDBJ databases">
        <authorList>
            <person name="de Groot N.N."/>
        </authorList>
    </citation>
    <scope>NUCLEOTIDE SEQUENCE</scope>
</reference>